<keyword evidence="2" id="KW-1185">Reference proteome</keyword>
<sequence length="63" mass="7030">MALLQLQGTITPSLANLSFLSILYGIGHMPRLRVIDIQNIVIDSRVLNGWEKAFHVACLKPQD</sequence>
<protein>
    <submittedName>
        <fullName evidence="1">Uncharacterized protein</fullName>
    </submittedName>
</protein>
<reference evidence="1 2" key="1">
    <citation type="submission" date="2020-09" db="EMBL/GenBank/DDBJ databases">
        <title>De no assembly of potato wild relative species, Solanum commersonii.</title>
        <authorList>
            <person name="Cho K."/>
        </authorList>
    </citation>
    <scope>NUCLEOTIDE SEQUENCE [LARGE SCALE GENOMIC DNA]</scope>
    <source>
        <strain evidence="1">LZ3.2</strain>
        <tissue evidence="1">Leaf</tissue>
    </source>
</reference>
<name>A0A9J5ZB99_SOLCO</name>
<evidence type="ECO:0000313" key="1">
    <source>
        <dbReference type="EMBL" id="KAG5609184.1"/>
    </source>
</evidence>
<dbReference type="Proteomes" id="UP000824120">
    <property type="component" value="Chromosome 4"/>
</dbReference>
<dbReference type="EMBL" id="JACXVP010000004">
    <property type="protein sequence ID" value="KAG5609184.1"/>
    <property type="molecule type" value="Genomic_DNA"/>
</dbReference>
<evidence type="ECO:0000313" key="2">
    <source>
        <dbReference type="Proteomes" id="UP000824120"/>
    </source>
</evidence>
<gene>
    <name evidence="1" type="ORF">H5410_020465</name>
</gene>
<organism evidence="1 2">
    <name type="scientific">Solanum commersonii</name>
    <name type="common">Commerson's wild potato</name>
    <name type="synonym">Commerson's nightshade</name>
    <dbReference type="NCBI Taxonomy" id="4109"/>
    <lineage>
        <taxon>Eukaryota</taxon>
        <taxon>Viridiplantae</taxon>
        <taxon>Streptophyta</taxon>
        <taxon>Embryophyta</taxon>
        <taxon>Tracheophyta</taxon>
        <taxon>Spermatophyta</taxon>
        <taxon>Magnoliopsida</taxon>
        <taxon>eudicotyledons</taxon>
        <taxon>Gunneridae</taxon>
        <taxon>Pentapetalae</taxon>
        <taxon>asterids</taxon>
        <taxon>lamiids</taxon>
        <taxon>Solanales</taxon>
        <taxon>Solanaceae</taxon>
        <taxon>Solanoideae</taxon>
        <taxon>Solaneae</taxon>
        <taxon>Solanum</taxon>
    </lineage>
</organism>
<accession>A0A9J5ZB99</accession>
<dbReference type="AlphaFoldDB" id="A0A9J5ZB99"/>
<proteinExistence type="predicted"/>
<comment type="caution">
    <text evidence="1">The sequence shown here is derived from an EMBL/GenBank/DDBJ whole genome shotgun (WGS) entry which is preliminary data.</text>
</comment>